<evidence type="ECO:0000259" key="1">
    <source>
        <dbReference type="Pfam" id="PF00076"/>
    </source>
</evidence>
<dbReference type="SUPFAM" id="SSF54928">
    <property type="entry name" value="RNA-binding domain, RBD"/>
    <property type="match status" value="1"/>
</dbReference>
<dbReference type="Gene3D" id="3.30.70.330">
    <property type="match status" value="1"/>
</dbReference>
<evidence type="ECO:0000313" key="2">
    <source>
        <dbReference type="EMBL" id="KAK2108971.1"/>
    </source>
</evidence>
<dbReference type="Pfam" id="PF00076">
    <property type="entry name" value="RRM_1"/>
    <property type="match status" value="1"/>
</dbReference>
<gene>
    <name evidence="2" type="primary">PABPC1_3</name>
    <name evidence="2" type="ORF">P7K49_014136</name>
</gene>
<comment type="caution">
    <text evidence="2">The sequence shown here is derived from an EMBL/GenBank/DDBJ whole genome shotgun (WGS) entry which is preliminary data.</text>
</comment>
<accession>A0ABQ9VHX4</accession>
<dbReference type="EMBL" id="JASSZA010000006">
    <property type="protein sequence ID" value="KAK2108971.1"/>
    <property type="molecule type" value="Genomic_DNA"/>
</dbReference>
<sequence>MNFDVIKGKPVVCDENDSKDCGSVHFETQEAAEGAIEKIDGMLLNGFDIFVGRFKSPKEQEAELGVQGWTCLKCESND</sequence>
<dbReference type="InterPro" id="IPR012677">
    <property type="entry name" value="Nucleotide-bd_a/b_plait_sf"/>
</dbReference>
<organism evidence="2 3">
    <name type="scientific">Saguinus oedipus</name>
    <name type="common">Cotton-top tamarin</name>
    <name type="synonym">Oedipomidas oedipus</name>
    <dbReference type="NCBI Taxonomy" id="9490"/>
    <lineage>
        <taxon>Eukaryota</taxon>
        <taxon>Metazoa</taxon>
        <taxon>Chordata</taxon>
        <taxon>Craniata</taxon>
        <taxon>Vertebrata</taxon>
        <taxon>Euteleostomi</taxon>
        <taxon>Mammalia</taxon>
        <taxon>Eutheria</taxon>
        <taxon>Euarchontoglires</taxon>
        <taxon>Primates</taxon>
        <taxon>Haplorrhini</taxon>
        <taxon>Platyrrhini</taxon>
        <taxon>Cebidae</taxon>
        <taxon>Callitrichinae</taxon>
        <taxon>Saguinus</taxon>
    </lineage>
</organism>
<protein>
    <submittedName>
        <fullName evidence="2">Polyadenylate-binding protein 1</fullName>
    </submittedName>
</protein>
<dbReference type="Proteomes" id="UP001266305">
    <property type="component" value="Unassembled WGS sequence"/>
</dbReference>
<dbReference type="InterPro" id="IPR000504">
    <property type="entry name" value="RRM_dom"/>
</dbReference>
<dbReference type="InterPro" id="IPR035979">
    <property type="entry name" value="RBD_domain_sf"/>
</dbReference>
<keyword evidence="3" id="KW-1185">Reference proteome</keyword>
<name>A0ABQ9VHX4_SAGOE</name>
<evidence type="ECO:0000313" key="3">
    <source>
        <dbReference type="Proteomes" id="UP001266305"/>
    </source>
</evidence>
<proteinExistence type="predicted"/>
<feature type="domain" description="RRM" evidence="1">
    <location>
        <begin position="6"/>
        <end position="48"/>
    </location>
</feature>
<reference evidence="2 3" key="1">
    <citation type="submission" date="2023-05" db="EMBL/GenBank/DDBJ databases">
        <title>B98-5 Cell Line De Novo Hybrid Assembly: An Optical Mapping Approach.</title>
        <authorList>
            <person name="Kananen K."/>
            <person name="Auerbach J.A."/>
            <person name="Kautto E."/>
            <person name="Blachly J.S."/>
        </authorList>
    </citation>
    <scope>NUCLEOTIDE SEQUENCE [LARGE SCALE GENOMIC DNA]</scope>
    <source>
        <strain evidence="2">B95-8</strain>
        <tissue evidence="2">Cell line</tissue>
    </source>
</reference>